<evidence type="ECO:0000313" key="5">
    <source>
        <dbReference type="Proteomes" id="UP001575105"/>
    </source>
</evidence>
<keyword evidence="1" id="KW-0175">Coiled coil</keyword>
<dbReference type="EMBL" id="JBGUBD010000001">
    <property type="protein sequence ID" value="MFA9477060.1"/>
    <property type="molecule type" value="Genomic_DNA"/>
</dbReference>
<keyword evidence="2" id="KW-1133">Transmembrane helix</keyword>
<dbReference type="PANTHER" id="PTHR33371">
    <property type="entry name" value="INTERMEMBRANE PHOSPHOLIPID TRANSPORT SYSTEM BINDING PROTEIN MLAD-RELATED"/>
    <property type="match status" value="1"/>
</dbReference>
<dbReference type="RefSeq" id="WP_425343982.1">
    <property type="nucleotide sequence ID" value="NZ_JBGUBD010000001.1"/>
</dbReference>
<dbReference type="InterPro" id="IPR052336">
    <property type="entry name" value="MlaD_Phospholipid_Transporter"/>
</dbReference>
<dbReference type="Proteomes" id="UP001575105">
    <property type="component" value="Unassembled WGS sequence"/>
</dbReference>
<sequence length="342" mass="38216">MDDRKRNLAVGLTAAIGLVGVLVMMLLFGDVANMFNRTYPVTIELPEAGGVNPGSRVQLHGIEIGQVETVRFRHPPGTGVEVMVKVRDNIQIPTNAQVNIETPLLAGSPMIAMRSPRDEPPEDYLPRDGSARIRGEVPTIATALAQELQAVFDERLDQFDGVLEHFETLSTEWQRVGQHVNMLLEPRNADDVDAEQQEANVTTVISRLDRRLAELEEMVSGINRYVNDDEMYDNLRQTLTSSRVIAERAEQTVEKLGESIEENVVLLRRRYVALADDLAGAVGSMHRLVDDAREGEGTVGRLIKDPELYENLNDAAERIQTTSDELRLLIEKWRAEGLPVQF</sequence>
<keyword evidence="2" id="KW-0472">Membrane</keyword>
<evidence type="ECO:0000259" key="3">
    <source>
        <dbReference type="Pfam" id="PF02470"/>
    </source>
</evidence>
<feature type="domain" description="Mce/MlaD" evidence="3">
    <location>
        <begin position="37"/>
        <end position="114"/>
    </location>
</feature>
<feature type="coiled-coil region" evidence="1">
    <location>
        <begin position="309"/>
        <end position="336"/>
    </location>
</feature>
<dbReference type="InterPro" id="IPR003399">
    <property type="entry name" value="Mce/MlaD"/>
</dbReference>
<keyword evidence="2" id="KW-0812">Transmembrane</keyword>
<name>A0ABV4U0D8_9BACT</name>
<protein>
    <submittedName>
        <fullName evidence="4">MlaD family protein</fullName>
    </submittedName>
</protein>
<keyword evidence="5" id="KW-1185">Reference proteome</keyword>
<proteinExistence type="predicted"/>
<evidence type="ECO:0000256" key="1">
    <source>
        <dbReference type="SAM" id="Coils"/>
    </source>
</evidence>
<gene>
    <name evidence="4" type="ORF">ACERK3_02010</name>
</gene>
<accession>A0ABV4U0D8</accession>
<dbReference type="Pfam" id="PF02470">
    <property type="entry name" value="MlaD"/>
    <property type="match status" value="1"/>
</dbReference>
<evidence type="ECO:0000313" key="4">
    <source>
        <dbReference type="EMBL" id="MFA9477060.1"/>
    </source>
</evidence>
<reference evidence="4 5" key="1">
    <citation type="submission" date="2024-08" db="EMBL/GenBank/DDBJ databases">
        <title>Whole-genome sequencing of halo(alkali)philic microorganisms from hypersaline lakes.</title>
        <authorList>
            <person name="Sorokin D.Y."/>
            <person name="Merkel A.Y."/>
            <person name="Messina E."/>
            <person name="Yakimov M."/>
        </authorList>
    </citation>
    <scope>NUCLEOTIDE SEQUENCE [LARGE SCALE GENOMIC DNA]</scope>
    <source>
        <strain evidence="4 5">AB-hyl4</strain>
    </source>
</reference>
<organism evidence="4 5">
    <name type="scientific">Natronomicrosphaera hydrolytica</name>
    <dbReference type="NCBI Taxonomy" id="3242702"/>
    <lineage>
        <taxon>Bacteria</taxon>
        <taxon>Pseudomonadati</taxon>
        <taxon>Planctomycetota</taxon>
        <taxon>Phycisphaerae</taxon>
        <taxon>Phycisphaerales</taxon>
        <taxon>Phycisphaeraceae</taxon>
        <taxon>Natronomicrosphaera</taxon>
    </lineage>
</organism>
<dbReference type="PANTHER" id="PTHR33371:SF4">
    <property type="entry name" value="INTERMEMBRANE PHOSPHOLIPID TRANSPORT SYSTEM BINDING PROTEIN MLAD"/>
    <property type="match status" value="1"/>
</dbReference>
<feature type="transmembrane region" description="Helical" evidence="2">
    <location>
        <begin position="7"/>
        <end position="28"/>
    </location>
</feature>
<comment type="caution">
    <text evidence="4">The sequence shown here is derived from an EMBL/GenBank/DDBJ whole genome shotgun (WGS) entry which is preliminary data.</text>
</comment>
<evidence type="ECO:0000256" key="2">
    <source>
        <dbReference type="SAM" id="Phobius"/>
    </source>
</evidence>